<keyword evidence="2" id="KW-1185">Reference proteome</keyword>
<gene>
    <name evidence="1" type="ORF">CSW08_04820</name>
</gene>
<evidence type="ECO:0000313" key="2">
    <source>
        <dbReference type="Proteomes" id="UP000233435"/>
    </source>
</evidence>
<reference evidence="1 2" key="1">
    <citation type="submission" date="2017-12" db="EMBL/GenBank/DDBJ databases">
        <title>Confluentibacter flavum sp. nov., isolated from the saline lake.</title>
        <authorList>
            <person name="Yu L."/>
        </authorList>
    </citation>
    <scope>NUCLEOTIDE SEQUENCE [LARGE SCALE GENOMIC DNA]</scope>
    <source>
        <strain evidence="1 2">3B</strain>
    </source>
</reference>
<accession>A0A2N3HMA1</accession>
<comment type="caution">
    <text evidence="1">The sequence shown here is derived from an EMBL/GenBank/DDBJ whole genome shotgun (WGS) entry which is preliminary data.</text>
</comment>
<dbReference type="EMBL" id="PJEO01000015">
    <property type="protein sequence ID" value="PKQ46067.1"/>
    <property type="molecule type" value="Genomic_DNA"/>
</dbReference>
<dbReference type="Proteomes" id="UP000233435">
    <property type="component" value="Unassembled WGS sequence"/>
</dbReference>
<evidence type="ECO:0008006" key="3">
    <source>
        <dbReference type="Google" id="ProtNLM"/>
    </source>
</evidence>
<organism evidence="1 2">
    <name type="scientific">Confluentibacter flavum</name>
    <dbReference type="NCBI Taxonomy" id="1909700"/>
    <lineage>
        <taxon>Bacteria</taxon>
        <taxon>Pseudomonadati</taxon>
        <taxon>Bacteroidota</taxon>
        <taxon>Flavobacteriia</taxon>
        <taxon>Flavobacteriales</taxon>
        <taxon>Flavobacteriaceae</taxon>
        <taxon>Confluentibacter</taxon>
    </lineage>
</organism>
<proteinExistence type="predicted"/>
<dbReference type="OrthoDB" id="4870800at2"/>
<protein>
    <recommendedName>
        <fullName evidence="3">Helix-turn-helix domain-containing protein</fullName>
    </recommendedName>
</protein>
<name>A0A2N3HMA1_9FLAO</name>
<sequence length="64" mass="7630">MERITISRKKCTEQLGLSIRTIDRYLSEGRFEAFKPAYSTRVLIYEDTVTEENLKAIKPKYKNW</sequence>
<evidence type="ECO:0000313" key="1">
    <source>
        <dbReference type="EMBL" id="PKQ46067.1"/>
    </source>
</evidence>
<dbReference type="RefSeq" id="WP_106658778.1">
    <property type="nucleotide sequence ID" value="NZ_PJEO01000015.1"/>
</dbReference>
<dbReference type="AlphaFoldDB" id="A0A2N3HMA1"/>